<feature type="domain" description="T6SS Phospholipase effector Tle1-like catalytic" evidence="2">
    <location>
        <begin position="28"/>
        <end position="405"/>
    </location>
</feature>
<dbReference type="AlphaFoldDB" id="A0AAN6Y1Y4"/>
<dbReference type="PANTHER" id="PTHR33840:SF16">
    <property type="entry name" value="DUF2235 DOMAIN-CONTAINING PROTEIN"/>
    <property type="match status" value="1"/>
</dbReference>
<evidence type="ECO:0000256" key="1">
    <source>
        <dbReference type="SAM" id="MobiDB-lite"/>
    </source>
</evidence>
<organism evidence="3 4">
    <name type="scientific">Rhypophila decipiens</name>
    <dbReference type="NCBI Taxonomy" id="261697"/>
    <lineage>
        <taxon>Eukaryota</taxon>
        <taxon>Fungi</taxon>
        <taxon>Dikarya</taxon>
        <taxon>Ascomycota</taxon>
        <taxon>Pezizomycotina</taxon>
        <taxon>Sordariomycetes</taxon>
        <taxon>Sordariomycetidae</taxon>
        <taxon>Sordariales</taxon>
        <taxon>Naviculisporaceae</taxon>
        <taxon>Rhypophila</taxon>
    </lineage>
</organism>
<comment type="caution">
    <text evidence="3">The sequence shown here is derived from an EMBL/GenBank/DDBJ whole genome shotgun (WGS) entry which is preliminary data.</text>
</comment>
<dbReference type="Proteomes" id="UP001301769">
    <property type="component" value="Unassembled WGS sequence"/>
</dbReference>
<accession>A0AAN6Y1Y4</accession>
<dbReference type="PANTHER" id="PTHR33840">
    <property type="match status" value="1"/>
</dbReference>
<reference evidence="3" key="1">
    <citation type="journal article" date="2023" name="Mol. Phylogenet. Evol.">
        <title>Genome-scale phylogeny and comparative genomics of the fungal order Sordariales.</title>
        <authorList>
            <person name="Hensen N."/>
            <person name="Bonometti L."/>
            <person name="Westerberg I."/>
            <person name="Brannstrom I.O."/>
            <person name="Guillou S."/>
            <person name="Cros-Aarteil S."/>
            <person name="Calhoun S."/>
            <person name="Haridas S."/>
            <person name="Kuo A."/>
            <person name="Mondo S."/>
            <person name="Pangilinan J."/>
            <person name="Riley R."/>
            <person name="LaButti K."/>
            <person name="Andreopoulos B."/>
            <person name="Lipzen A."/>
            <person name="Chen C."/>
            <person name="Yan M."/>
            <person name="Daum C."/>
            <person name="Ng V."/>
            <person name="Clum A."/>
            <person name="Steindorff A."/>
            <person name="Ohm R.A."/>
            <person name="Martin F."/>
            <person name="Silar P."/>
            <person name="Natvig D.O."/>
            <person name="Lalanne C."/>
            <person name="Gautier V."/>
            <person name="Ament-Velasquez S.L."/>
            <person name="Kruys A."/>
            <person name="Hutchinson M.I."/>
            <person name="Powell A.J."/>
            <person name="Barry K."/>
            <person name="Miller A.N."/>
            <person name="Grigoriev I.V."/>
            <person name="Debuchy R."/>
            <person name="Gladieux P."/>
            <person name="Hiltunen Thoren M."/>
            <person name="Johannesson H."/>
        </authorList>
    </citation>
    <scope>NUCLEOTIDE SEQUENCE</scope>
    <source>
        <strain evidence="3">PSN293</strain>
    </source>
</reference>
<evidence type="ECO:0000259" key="2">
    <source>
        <dbReference type="Pfam" id="PF09994"/>
    </source>
</evidence>
<evidence type="ECO:0000313" key="3">
    <source>
        <dbReference type="EMBL" id="KAK4207852.1"/>
    </source>
</evidence>
<name>A0AAN6Y1Y4_9PEZI</name>
<dbReference type="Pfam" id="PF09994">
    <property type="entry name" value="T6SS_Tle1-like_cat"/>
    <property type="match status" value="1"/>
</dbReference>
<sequence length="636" mass="71010">MPQPLFGSFVDGHSQAGFVDTSITATPKRIVICCDGTWQSSVTNTVNIPSNVTRIARYITNTARDKDGKFWEQVVYYDAGIGTGVSKLEAGRQGGTGSGFVGNVIEAYNFIVLNYNPGDQIFCIGFSRGAYTARAVAGLVTDIGIIKPRDMQDFPVLYNLYQSHTDSHMFRKSKVWREWAEGVRRFDPDQKDLPKEWKESPSQWLKRPHGSPPESTRWVEAVAVFDTVGSLGIPKMESSIINAVVSFFGRAVPVETFGFHNVSLSPYIKNAYHALALDEHRKPFDATLWHFPADGVSSPPKPKASTAAYTDKWNKVRDTDNATEQQLAVAWEDLVAAEMYDELKCTDSNLLQVWFPGVHINIGGGSDDLLPPEAKKEEDRDNAASWYHSDMEQIAMITLTWMIEQLQPHLGFEIATGCMLLQDRYALVSPALDILLADQSKFAKNWLVDKVKTMKGKADTPPDVWNDNGVTWSRNIAADALMGWASGPIIDSYTGQMKKTGSQYRTPGEYRANKGRTNEYIHPCVAYRMERLADDGKYEPEALKDFKRVEGVDGWEWVKDKWGSSDVRIPEYKIRAGPLDEPTKDSIERECIVSPSACAWVEKLDKQLGIDSDSLQARGVDAKLEDVSPPQKLVVA</sequence>
<feature type="compositionally biased region" description="Basic and acidic residues" evidence="1">
    <location>
        <begin position="190"/>
        <end position="199"/>
    </location>
</feature>
<reference evidence="3" key="2">
    <citation type="submission" date="2023-05" db="EMBL/GenBank/DDBJ databases">
        <authorList>
            <consortium name="Lawrence Berkeley National Laboratory"/>
            <person name="Steindorff A."/>
            <person name="Hensen N."/>
            <person name="Bonometti L."/>
            <person name="Westerberg I."/>
            <person name="Brannstrom I.O."/>
            <person name="Guillou S."/>
            <person name="Cros-Aarteil S."/>
            <person name="Calhoun S."/>
            <person name="Haridas S."/>
            <person name="Kuo A."/>
            <person name="Mondo S."/>
            <person name="Pangilinan J."/>
            <person name="Riley R."/>
            <person name="Labutti K."/>
            <person name="Andreopoulos B."/>
            <person name="Lipzen A."/>
            <person name="Chen C."/>
            <person name="Yanf M."/>
            <person name="Daum C."/>
            <person name="Ng V."/>
            <person name="Clum A."/>
            <person name="Ohm R."/>
            <person name="Martin F."/>
            <person name="Silar P."/>
            <person name="Natvig D."/>
            <person name="Lalanne C."/>
            <person name="Gautier V."/>
            <person name="Ament-Velasquez S.L."/>
            <person name="Kruys A."/>
            <person name="Hutchinson M.I."/>
            <person name="Powell A.J."/>
            <person name="Barry K."/>
            <person name="Miller A.N."/>
            <person name="Grigoriev I.V."/>
            <person name="Debuchy R."/>
            <person name="Gladieux P."/>
            <person name="Thoren M.H."/>
            <person name="Johannesson H."/>
        </authorList>
    </citation>
    <scope>NUCLEOTIDE SEQUENCE</scope>
    <source>
        <strain evidence="3">PSN293</strain>
    </source>
</reference>
<dbReference type="InterPro" id="IPR018712">
    <property type="entry name" value="Tle1-like_cat"/>
</dbReference>
<proteinExistence type="predicted"/>
<gene>
    <name evidence="3" type="ORF">QBC37DRAFT_432807</name>
</gene>
<feature type="region of interest" description="Disordered" evidence="1">
    <location>
        <begin position="190"/>
        <end position="213"/>
    </location>
</feature>
<evidence type="ECO:0000313" key="4">
    <source>
        <dbReference type="Proteomes" id="UP001301769"/>
    </source>
</evidence>
<protein>
    <recommendedName>
        <fullName evidence="2">T6SS Phospholipase effector Tle1-like catalytic domain-containing protein</fullName>
    </recommendedName>
</protein>
<dbReference type="EMBL" id="MU858270">
    <property type="protein sequence ID" value="KAK4207852.1"/>
    <property type="molecule type" value="Genomic_DNA"/>
</dbReference>
<keyword evidence="4" id="KW-1185">Reference proteome</keyword>